<reference evidence="2 3" key="1">
    <citation type="submission" date="2016-04" db="EMBL/GenBank/DDBJ databases">
        <title>Draft genome of Fonsecaea erecta CBS 125763.</title>
        <authorList>
            <person name="Weiss V.A."/>
            <person name="Vicente V.A."/>
            <person name="Raittz R.T."/>
            <person name="Moreno L.F."/>
            <person name="De Souza E.M."/>
            <person name="Pedrosa F.O."/>
            <person name="Steffens M.B."/>
            <person name="Faoro H."/>
            <person name="Tadra-Sfeir M.Z."/>
            <person name="Najafzadeh M.J."/>
            <person name="Felipe M.S."/>
            <person name="Teixeira M."/>
            <person name="Sun J."/>
            <person name="Xi L."/>
            <person name="Gomes R."/>
            <person name="De Azevedo C.M."/>
            <person name="Salgado C.G."/>
            <person name="Da Silva M.B."/>
            <person name="Nascimento M.F."/>
            <person name="Queiroz-Telles F."/>
            <person name="Attili D.S."/>
            <person name="Gorbushina A."/>
        </authorList>
    </citation>
    <scope>NUCLEOTIDE SEQUENCE [LARGE SCALE GENOMIC DNA]</scope>
    <source>
        <strain evidence="2 3">CBS 125763</strain>
    </source>
</reference>
<gene>
    <name evidence="2" type="ORF">AYL99_08370</name>
</gene>
<name>A0A178ZD98_9EURO</name>
<dbReference type="Proteomes" id="UP000078343">
    <property type="component" value="Unassembled WGS sequence"/>
</dbReference>
<dbReference type="RefSeq" id="XP_018690999.1">
    <property type="nucleotide sequence ID" value="XM_018839878.1"/>
</dbReference>
<feature type="region of interest" description="Disordered" evidence="1">
    <location>
        <begin position="92"/>
        <end position="135"/>
    </location>
</feature>
<dbReference type="EMBL" id="LVYI01000007">
    <property type="protein sequence ID" value="OAP57632.1"/>
    <property type="molecule type" value="Genomic_DNA"/>
</dbReference>
<feature type="compositionally biased region" description="Polar residues" evidence="1">
    <location>
        <begin position="187"/>
        <end position="196"/>
    </location>
</feature>
<evidence type="ECO:0000313" key="2">
    <source>
        <dbReference type="EMBL" id="OAP57632.1"/>
    </source>
</evidence>
<feature type="region of interest" description="Disordered" evidence="1">
    <location>
        <begin position="149"/>
        <end position="196"/>
    </location>
</feature>
<proteinExistence type="predicted"/>
<accession>A0A178ZD98</accession>
<dbReference type="AlphaFoldDB" id="A0A178ZD98"/>
<protein>
    <submittedName>
        <fullName evidence="2">Uncharacterized protein</fullName>
    </submittedName>
</protein>
<feature type="compositionally biased region" description="Polar residues" evidence="1">
    <location>
        <begin position="166"/>
        <end position="180"/>
    </location>
</feature>
<organism evidence="2 3">
    <name type="scientific">Fonsecaea erecta</name>
    <dbReference type="NCBI Taxonomy" id="1367422"/>
    <lineage>
        <taxon>Eukaryota</taxon>
        <taxon>Fungi</taxon>
        <taxon>Dikarya</taxon>
        <taxon>Ascomycota</taxon>
        <taxon>Pezizomycotina</taxon>
        <taxon>Eurotiomycetes</taxon>
        <taxon>Chaetothyriomycetidae</taxon>
        <taxon>Chaetothyriales</taxon>
        <taxon>Herpotrichiellaceae</taxon>
        <taxon>Fonsecaea</taxon>
    </lineage>
</organism>
<evidence type="ECO:0000313" key="3">
    <source>
        <dbReference type="Proteomes" id="UP000078343"/>
    </source>
</evidence>
<comment type="caution">
    <text evidence="2">The sequence shown here is derived from an EMBL/GenBank/DDBJ whole genome shotgun (WGS) entry which is preliminary data.</text>
</comment>
<keyword evidence="3" id="KW-1185">Reference proteome</keyword>
<feature type="compositionally biased region" description="Low complexity" evidence="1">
    <location>
        <begin position="103"/>
        <end position="116"/>
    </location>
</feature>
<sequence>MALRKSPTFGLGSATADNKLNHKMNIPALGLPLHPTAETIEVSFSMLEKLFWYWIASGSLSALGLRNIPAFGEAPGYTLDRRDHEDTKPKITFFAAPPRRPPGSRQQQQQQQHQAAVTGTGHSQQVWDDPCRPVQSNVLNTANDVVRAQDEAEPTSGKPDVIAATAPTSHEPQPTVSPPHSQDDAGDSQNQCDPSQGKTLEMAVGQQESTGVYCEYIGEEWDDSFMDEFVNWGPDIDI</sequence>
<dbReference type="GeneID" id="30012538"/>
<evidence type="ECO:0000256" key="1">
    <source>
        <dbReference type="SAM" id="MobiDB-lite"/>
    </source>
</evidence>